<evidence type="ECO:0000313" key="2">
    <source>
        <dbReference type="EMBL" id="RKO92900.1"/>
    </source>
</evidence>
<evidence type="ECO:0000313" key="3">
    <source>
        <dbReference type="Proteomes" id="UP000269721"/>
    </source>
</evidence>
<dbReference type="AlphaFoldDB" id="A0A4P9WNW9"/>
<feature type="compositionally biased region" description="Basic residues" evidence="1">
    <location>
        <begin position="231"/>
        <end position="243"/>
    </location>
</feature>
<dbReference type="Proteomes" id="UP000269721">
    <property type="component" value="Unassembled WGS sequence"/>
</dbReference>
<gene>
    <name evidence="2" type="ORF">BDK51DRAFT_31159</name>
</gene>
<sequence>MQKWHIWQTAQKHCQKGIYGKINAKRAHGKQCKLETNKTLELKCSIVNIKLKGSRYLKRHTAATGDVVVISMGSNGKMCPVALGNSERMLNRRLLSQESDHVVVEAPELGHMALWSHEAKAETEKREFHQHLRNHKGLAKDIQEIYNSLPNSTNSVPITITVKIWNRILERSNRGIVHHKSNSSCQNDVYHCICCGKKLDGRAFTYWINTTVFPIYKRRDKDDSDAESPGRHHPYARSQKSSRRSSSSWQRDRNRRPLENFNKWLNSRNFFDYRCNFNPIAKQIRGRINLNNAIARVRGCHNITNDSALWTPFDVVAAHHKVTQEAATMDSPTMSTASDCSLIASEAPKAPWESLDFWMGMGNMGGRWMHGSGFNGLFPQPLPIITQNASLMGDGFKPKKILNPIEWINTYHPANASLAQAANNRFAQQRDKWKSWTKQDTVWKSAVKQLDAHVCLPAGNPSFDVVDEPIWVWSVPEAHQRLFRLQLLLSELLPQKRNGTVPYQCSRGTTGVKNGVKVF</sequence>
<reference evidence="3" key="1">
    <citation type="journal article" date="2018" name="Nat. Microbiol.">
        <title>Leveraging single-cell genomics to expand the fungal tree of life.</title>
        <authorList>
            <person name="Ahrendt S.R."/>
            <person name="Quandt C.A."/>
            <person name="Ciobanu D."/>
            <person name="Clum A."/>
            <person name="Salamov A."/>
            <person name="Andreopoulos B."/>
            <person name="Cheng J.F."/>
            <person name="Woyke T."/>
            <person name="Pelin A."/>
            <person name="Henrissat B."/>
            <person name="Reynolds N.K."/>
            <person name="Benny G.L."/>
            <person name="Smith M.E."/>
            <person name="James T.Y."/>
            <person name="Grigoriev I.V."/>
        </authorList>
    </citation>
    <scope>NUCLEOTIDE SEQUENCE [LARGE SCALE GENOMIC DNA]</scope>
</reference>
<protein>
    <submittedName>
        <fullName evidence="2">Uncharacterized protein</fullName>
    </submittedName>
</protein>
<proteinExistence type="predicted"/>
<accession>A0A4P9WNW9</accession>
<keyword evidence="3" id="KW-1185">Reference proteome</keyword>
<organism evidence="2 3">
    <name type="scientific">Blyttiomyces helicus</name>
    <dbReference type="NCBI Taxonomy" id="388810"/>
    <lineage>
        <taxon>Eukaryota</taxon>
        <taxon>Fungi</taxon>
        <taxon>Fungi incertae sedis</taxon>
        <taxon>Chytridiomycota</taxon>
        <taxon>Chytridiomycota incertae sedis</taxon>
        <taxon>Chytridiomycetes</taxon>
        <taxon>Chytridiomycetes incertae sedis</taxon>
        <taxon>Blyttiomyces</taxon>
    </lineage>
</organism>
<feature type="region of interest" description="Disordered" evidence="1">
    <location>
        <begin position="220"/>
        <end position="252"/>
    </location>
</feature>
<dbReference type="EMBL" id="KZ994451">
    <property type="protein sequence ID" value="RKO92900.1"/>
    <property type="molecule type" value="Genomic_DNA"/>
</dbReference>
<name>A0A4P9WNW9_9FUNG</name>
<evidence type="ECO:0000256" key="1">
    <source>
        <dbReference type="SAM" id="MobiDB-lite"/>
    </source>
</evidence>